<feature type="domain" description="RCK N-terminal" evidence="2">
    <location>
        <begin position="8"/>
        <end position="128"/>
    </location>
</feature>
<feature type="transmembrane region" description="Helical" evidence="1">
    <location>
        <begin position="301"/>
        <end position="320"/>
    </location>
</feature>
<dbReference type="STRING" id="1479485.DA73_0219345"/>
<dbReference type="PROSITE" id="PS51201">
    <property type="entry name" value="RCK_N"/>
    <property type="match status" value="1"/>
</dbReference>
<dbReference type="RefSeq" id="WP_038074567.1">
    <property type="nucleotide sequence ID" value="NZ_JHEG04000001.1"/>
</dbReference>
<gene>
    <name evidence="4" type="ORF">DA73_0219345</name>
</gene>
<evidence type="ECO:0000259" key="2">
    <source>
        <dbReference type="PROSITE" id="PS51201"/>
    </source>
</evidence>
<evidence type="ECO:0000256" key="1">
    <source>
        <dbReference type="SAM" id="Phobius"/>
    </source>
</evidence>
<sequence length="670" mass="74727">MAKTEVLLDRFLVCGLGSLGQHCVVALKLFEVSVIAIDKQLPQEWEISQLPDLLDNLIVGDCRHSSVLEQAQILQCRAALIVTNSELVNAETALAVRKLNPKTRIVVRSSKRNLNELLSEHLKNFTAFEPTQLPAPAFALAALGTETLGLFNLEGQWLRVVKRVISSTDTWCNNRLLYDLNTHNRRLLHYQSDAATTKVFDEWELDARIIPGDTIVYIEATNLNLTYLEQPIRKNWYSPQHILTKIKQLSWVIFKQSITEFWQNSDKNRLKQVGIICGVIVVFLLLLGTILYRLTYPKISLINAFLTSVMLLLGGFNDLFGGFDFTQPVPLWLRLISLGMTISGTVLIGIFYSFLTERLLAARFQLIKRRPPVPQKNHVVVVGLGRIGQRIAEILQEFKQPLVGITFNTNLDASLLPKMPLLNGSLTESLARANLKTAKSVVVVTDDEMLNLEVSLMTYDVNTESNLVVRTTGLGLSNNLAELLPKAQILCVNAVASEVFAGAAFGENITHLFRVDRTTILVTEYQIELDDTLNGLLLSDVTCGYGVVPILYQKEAETPKLMPSEDIRLAVGDRMIVLATSHGLQRVEQGDTRLALKNWQVHIARALTEDAKFEGANVIARISGCSLNVARNLMKNLPGTLPFPLYKHQAQRLVLELGKAQVVGSLRPIK</sequence>
<evidence type="ECO:0000259" key="3">
    <source>
        <dbReference type="PROSITE" id="PS51202"/>
    </source>
</evidence>
<dbReference type="PANTHER" id="PTHR43833">
    <property type="entry name" value="POTASSIUM CHANNEL PROTEIN 2-RELATED-RELATED"/>
    <property type="match status" value="1"/>
</dbReference>
<keyword evidence="1" id="KW-0812">Transmembrane</keyword>
<dbReference type="SUPFAM" id="SSF51735">
    <property type="entry name" value="NAD(P)-binding Rossmann-fold domains"/>
    <property type="match status" value="2"/>
</dbReference>
<dbReference type="InterPro" id="IPR003148">
    <property type="entry name" value="RCK_N"/>
</dbReference>
<feature type="transmembrane region" description="Helical" evidence="1">
    <location>
        <begin position="332"/>
        <end position="355"/>
    </location>
</feature>
<reference evidence="4" key="1">
    <citation type="journal article" date="2015" name="Genome Announc.">
        <title>Draft Genome Sequence of Tolypothrix boutellei Strain VB521301.</title>
        <authorList>
            <person name="Chandrababunaidu M.M."/>
            <person name="Singh D."/>
            <person name="Sen D."/>
            <person name="Bhan S."/>
            <person name="Das S."/>
            <person name="Gupta A."/>
            <person name="Adhikary S.P."/>
            <person name="Tripathy S."/>
        </authorList>
    </citation>
    <scope>NUCLEOTIDE SEQUENCE</scope>
    <source>
        <strain evidence="4">VB521301</strain>
    </source>
</reference>
<keyword evidence="1" id="KW-0472">Membrane</keyword>
<keyword evidence="1" id="KW-1133">Transmembrane helix</keyword>
<protein>
    <submittedName>
        <fullName evidence="4">Potassium transporter TrkA</fullName>
    </submittedName>
</protein>
<evidence type="ECO:0000313" key="4">
    <source>
        <dbReference type="EMBL" id="KIE10667.1"/>
    </source>
</evidence>
<dbReference type="InterPro" id="IPR036291">
    <property type="entry name" value="NAD(P)-bd_dom_sf"/>
</dbReference>
<accession>A0A0C1N7S8</accession>
<proteinExistence type="predicted"/>
<dbReference type="PROSITE" id="PS51202">
    <property type="entry name" value="RCK_C"/>
    <property type="match status" value="1"/>
</dbReference>
<dbReference type="InterPro" id="IPR006037">
    <property type="entry name" value="RCK_C"/>
</dbReference>
<dbReference type="PANTHER" id="PTHR43833:SF11">
    <property type="entry name" value="VOLTAGE-GATED POTASSIUM CHANNEL KCH"/>
    <property type="match status" value="1"/>
</dbReference>
<feature type="transmembrane region" description="Helical" evidence="1">
    <location>
        <begin position="273"/>
        <end position="294"/>
    </location>
</feature>
<dbReference type="EMBL" id="JHEG02000048">
    <property type="protein sequence ID" value="KIE10667.1"/>
    <property type="molecule type" value="Genomic_DNA"/>
</dbReference>
<name>A0A0C1N7S8_9CYAN</name>
<organism evidence="4">
    <name type="scientific">Tolypothrix bouteillei VB521301</name>
    <dbReference type="NCBI Taxonomy" id="1479485"/>
    <lineage>
        <taxon>Bacteria</taxon>
        <taxon>Bacillati</taxon>
        <taxon>Cyanobacteriota</taxon>
        <taxon>Cyanophyceae</taxon>
        <taxon>Nostocales</taxon>
        <taxon>Tolypothrichaceae</taxon>
        <taxon>Tolypothrix</taxon>
    </lineage>
</organism>
<dbReference type="Pfam" id="PF02254">
    <property type="entry name" value="TrkA_N"/>
    <property type="match status" value="2"/>
</dbReference>
<dbReference type="Gene3D" id="3.40.50.720">
    <property type="entry name" value="NAD(P)-binding Rossmann-like Domain"/>
    <property type="match status" value="2"/>
</dbReference>
<dbReference type="InterPro" id="IPR050721">
    <property type="entry name" value="Trk_Ktr_HKT_K-transport"/>
</dbReference>
<dbReference type="GO" id="GO:0008324">
    <property type="term" value="F:monoatomic cation transmembrane transporter activity"/>
    <property type="evidence" value="ECO:0007669"/>
    <property type="project" value="InterPro"/>
</dbReference>
<feature type="domain" description="RCK C-terminal" evidence="3">
    <location>
        <begin position="510"/>
        <end position="593"/>
    </location>
</feature>
<comment type="caution">
    <text evidence="4">The sequence shown here is derived from an EMBL/GenBank/DDBJ whole genome shotgun (WGS) entry which is preliminary data.</text>
</comment>
<dbReference type="AlphaFoldDB" id="A0A0C1N7S8"/>
<dbReference type="GO" id="GO:0006813">
    <property type="term" value="P:potassium ion transport"/>
    <property type="evidence" value="ECO:0007669"/>
    <property type="project" value="InterPro"/>
</dbReference>